<dbReference type="EMBL" id="JAYMGO010000014">
    <property type="protein sequence ID" value="KAL1262215.1"/>
    <property type="molecule type" value="Genomic_DNA"/>
</dbReference>
<proteinExistence type="predicted"/>
<keyword evidence="6" id="KW-1185">Reference proteome</keyword>
<accession>A0ABR3MBG3</accession>
<evidence type="ECO:0000259" key="4">
    <source>
        <dbReference type="Pfam" id="PF25010"/>
    </source>
</evidence>
<evidence type="ECO:0000313" key="5">
    <source>
        <dbReference type="EMBL" id="KAL1262215.1"/>
    </source>
</evidence>
<evidence type="ECO:0000256" key="1">
    <source>
        <dbReference type="ARBA" id="ARBA00022670"/>
    </source>
</evidence>
<name>A0ABR3MBG3_9TELE</name>
<keyword evidence="3" id="KW-0378">Hydrolase</keyword>
<dbReference type="Proteomes" id="UP001558613">
    <property type="component" value="Unassembled WGS sequence"/>
</dbReference>
<reference evidence="5 6" key="1">
    <citation type="submission" date="2023-09" db="EMBL/GenBank/DDBJ databases">
        <authorList>
            <person name="Wang M."/>
        </authorList>
    </citation>
    <scope>NUCLEOTIDE SEQUENCE [LARGE SCALE GENOMIC DNA]</scope>
    <source>
        <strain evidence="5">GT-2023</strain>
        <tissue evidence="5">Liver</tissue>
    </source>
</reference>
<feature type="domain" description="UBP34/UBP24/USP9X/USP9Y-like ARM repeat region" evidence="4">
    <location>
        <begin position="7"/>
        <end position="97"/>
    </location>
</feature>
<dbReference type="InterPro" id="IPR056850">
    <property type="entry name" value="ARM_UBP34_24_USP9X_Y"/>
</dbReference>
<keyword evidence="2" id="KW-0833">Ubl conjugation pathway</keyword>
<evidence type="ECO:0000256" key="2">
    <source>
        <dbReference type="ARBA" id="ARBA00022786"/>
    </source>
</evidence>
<organism evidence="5 6">
    <name type="scientific">Cirrhinus molitorella</name>
    <name type="common">mud carp</name>
    <dbReference type="NCBI Taxonomy" id="172907"/>
    <lineage>
        <taxon>Eukaryota</taxon>
        <taxon>Metazoa</taxon>
        <taxon>Chordata</taxon>
        <taxon>Craniata</taxon>
        <taxon>Vertebrata</taxon>
        <taxon>Euteleostomi</taxon>
        <taxon>Actinopterygii</taxon>
        <taxon>Neopterygii</taxon>
        <taxon>Teleostei</taxon>
        <taxon>Ostariophysi</taxon>
        <taxon>Cypriniformes</taxon>
        <taxon>Cyprinidae</taxon>
        <taxon>Labeoninae</taxon>
        <taxon>Labeonini</taxon>
        <taxon>Cirrhinus</taxon>
    </lineage>
</organism>
<dbReference type="Pfam" id="PF25010">
    <property type="entry name" value="ARM_UBP24_USP9X-Y"/>
    <property type="match status" value="1"/>
</dbReference>
<evidence type="ECO:0000313" key="6">
    <source>
        <dbReference type="Proteomes" id="UP001558613"/>
    </source>
</evidence>
<sequence length="396" mass="43652">MYVVVFSQAGKHEAIVKNVHDLLAKLAWDFSPEQLDHLFDCFKASWTTLVKSTREASGVVSAAGGGDDKYGVMAHKVLNPACELAHSDDVPVDIMDPGFERPHQDPGLQLLAGLSSSSHASLSVARLCASLTAGFLFGHRLAGPATPARGKRIDPLHRELRRTIMGDSSSEADQEICSLFGELLRTQVESIEADHPAFDPQTVRAGSRYSHVQEVQERLNFLRRPRGLRSTGQADLEVVLAENAVFPVRPRACFTSGTSKLMGRRAGSDPPGHNKDIFENKRAAWLDPTLLTHRERHKLLRALLHSRQLQRGQAGGQAAGVHDGRPGADRTRLPLEGLVRHTLCVLDGDKDSINLRQTRGHTHVGRSQRSQEYITTSVQSDYHEERTIQPIPVLLQ</sequence>
<protein>
    <recommendedName>
        <fullName evidence="4">UBP34/UBP24/USP9X/USP9Y-like ARM repeat region domain-containing protein</fullName>
    </recommendedName>
</protein>
<keyword evidence="1" id="KW-0645">Protease</keyword>
<gene>
    <name evidence="5" type="ORF">QQF64_007480</name>
</gene>
<evidence type="ECO:0000256" key="3">
    <source>
        <dbReference type="ARBA" id="ARBA00022801"/>
    </source>
</evidence>
<comment type="caution">
    <text evidence="5">The sequence shown here is derived from an EMBL/GenBank/DDBJ whole genome shotgun (WGS) entry which is preliminary data.</text>
</comment>